<organism evidence="4 5">
    <name type="scientific">Nocardia otitidiscaviarum</name>
    <dbReference type="NCBI Taxonomy" id="1823"/>
    <lineage>
        <taxon>Bacteria</taxon>
        <taxon>Bacillati</taxon>
        <taxon>Actinomycetota</taxon>
        <taxon>Actinomycetes</taxon>
        <taxon>Mycobacteriales</taxon>
        <taxon>Nocardiaceae</taxon>
        <taxon>Nocardia</taxon>
    </lineage>
</organism>
<reference evidence="4 5" key="1">
    <citation type="submission" date="2019-07" db="EMBL/GenBank/DDBJ databases">
        <title>Complete Genome Sequence and Methylome Analysis of Nocardia otitidis-caviarum NEB252.</title>
        <authorList>
            <person name="Fomenkov A."/>
            <person name="Anton B.P."/>
            <person name="Vincze T."/>
            <person name="Roberts R.J."/>
        </authorList>
    </citation>
    <scope>NUCLEOTIDE SEQUENCE [LARGE SCALE GENOMIC DNA]</scope>
    <source>
        <strain evidence="4 5">NEB252</strain>
    </source>
</reference>
<dbReference type="GO" id="GO:0016740">
    <property type="term" value="F:transferase activity"/>
    <property type="evidence" value="ECO:0007669"/>
    <property type="project" value="UniProtKB-KW"/>
</dbReference>
<feature type="domain" description="Gamma-glutamylcyclotransferase AIG2-like" evidence="3">
    <location>
        <begin position="30"/>
        <end position="135"/>
    </location>
</feature>
<dbReference type="EMBL" id="CP041695">
    <property type="protein sequence ID" value="QDP80540.1"/>
    <property type="molecule type" value="Genomic_DNA"/>
</dbReference>
<evidence type="ECO:0000313" key="4">
    <source>
        <dbReference type="EMBL" id="QDP80540.1"/>
    </source>
</evidence>
<dbReference type="Proteomes" id="UP000317039">
    <property type="component" value="Chromosome"/>
</dbReference>
<dbReference type="PANTHER" id="PTHR31544:SF2">
    <property type="entry name" value="AIG2-LIKE PROTEIN D"/>
    <property type="match status" value="1"/>
</dbReference>
<sequence>MRRCSRPSRISGESVSAPRARRLPVPSDPLFVYGTLTFPEVLVELLGRTPRLDAARVSGRRAARLPGRVYPGLVTAAGAVTRGAVLRGLTAAEWRVLDDFEDDEYDLRPVFVHAGVSAHAAWTYVWTAEVLAADWSATAFASDHLPRYAGRCVRWRTGPAV</sequence>
<dbReference type="CDD" id="cd06661">
    <property type="entry name" value="GGCT_like"/>
    <property type="match status" value="1"/>
</dbReference>
<dbReference type="PANTHER" id="PTHR31544">
    <property type="entry name" value="AIG2-LIKE PROTEIN D"/>
    <property type="match status" value="1"/>
</dbReference>
<gene>
    <name evidence="4" type="ORF">FOH10_19280</name>
</gene>
<dbReference type="InterPro" id="IPR036568">
    <property type="entry name" value="GGCT-like_sf"/>
</dbReference>
<name>A0A516NNQ3_9NOCA</name>
<dbReference type="Gene3D" id="3.10.490.10">
    <property type="entry name" value="Gamma-glutamyl cyclotransferase-like"/>
    <property type="match status" value="1"/>
</dbReference>
<evidence type="ECO:0000256" key="1">
    <source>
        <dbReference type="ARBA" id="ARBA00022679"/>
    </source>
</evidence>
<dbReference type="AlphaFoldDB" id="A0A516NNQ3"/>
<dbReference type="InterPro" id="IPR009288">
    <property type="entry name" value="AIG2-like_dom"/>
</dbReference>
<protein>
    <recommendedName>
        <fullName evidence="2">Putative gamma-glutamylcyclotransferase</fullName>
    </recommendedName>
</protein>
<dbReference type="SUPFAM" id="SSF110857">
    <property type="entry name" value="Gamma-glutamyl cyclotransferase-like"/>
    <property type="match status" value="1"/>
</dbReference>
<evidence type="ECO:0000259" key="3">
    <source>
        <dbReference type="Pfam" id="PF06094"/>
    </source>
</evidence>
<dbReference type="KEGG" id="nod:FOH10_19280"/>
<dbReference type="Pfam" id="PF06094">
    <property type="entry name" value="GGACT"/>
    <property type="match status" value="1"/>
</dbReference>
<dbReference type="InterPro" id="IPR013024">
    <property type="entry name" value="GGCT-like"/>
</dbReference>
<dbReference type="InterPro" id="IPR045038">
    <property type="entry name" value="AIG2-like"/>
</dbReference>
<proteinExistence type="predicted"/>
<evidence type="ECO:0000256" key="2">
    <source>
        <dbReference type="ARBA" id="ARBA00030602"/>
    </source>
</evidence>
<accession>A0A516NNQ3</accession>
<keyword evidence="1 4" id="KW-0808">Transferase</keyword>
<evidence type="ECO:0000313" key="5">
    <source>
        <dbReference type="Proteomes" id="UP000317039"/>
    </source>
</evidence>